<dbReference type="PANTHER" id="PTHR11945">
    <property type="entry name" value="MADS BOX PROTEIN"/>
    <property type="match status" value="1"/>
</dbReference>
<keyword evidence="4" id="KW-0804">Transcription</keyword>
<dbReference type="PRINTS" id="PR00404">
    <property type="entry name" value="MADSDOMAIN"/>
</dbReference>
<name>A0ABQ7V900_SOLTU</name>
<keyword evidence="3" id="KW-0238">DNA-binding</keyword>
<dbReference type="PANTHER" id="PTHR11945:SF824">
    <property type="entry name" value="MADS-BOX DOMAIN-CONTAINING PROTEIN"/>
    <property type="match status" value="1"/>
</dbReference>
<dbReference type="InterPro" id="IPR002100">
    <property type="entry name" value="TF_MADSbox"/>
</dbReference>
<organism evidence="7 8">
    <name type="scientific">Solanum tuberosum</name>
    <name type="common">Potato</name>
    <dbReference type="NCBI Taxonomy" id="4113"/>
    <lineage>
        <taxon>Eukaryota</taxon>
        <taxon>Viridiplantae</taxon>
        <taxon>Streptophyta</taxon>
        <taxon>Embryophyta</taxon>
        <taxon>Tracheophyta</taxon>
        <taxon>Spermatophyta</taxon>
        <taxon>Magnoliopsida</taxon>
        <taxon>eudicotyledons</taxon>
        <taxon>Gunneridae</taxon>
        <taxon>Pentapetalae</taxon>
        <taxon>asterids</taxon>
        <taxon>lamiids</taxon>
        <taxon>Solanales</taxon>
        <taxon>Solanaceae</taxon>
        <taxon>Solanoideae</taxon>
        <taxon>Solaneae</taxon>
        <taxon>Solanum</taxon>
    </lineage>
</organism>
<dbReference type="EMBL" id="JAIVGD010000013">
    <property type="protein sequence ID" value="KAH0760560.1"/>
    <property type="molecule type" value="Genomic_DNA"/>
</dbReference>
<evidence type="ECO:0000256" key="4">
    <source>
        <dbReference type="ARBA" id="ARBA00023163"/>
    </source>
</evidence>
<proteinExistence type="predicted"/>
<evidence type="ECO:0000256" key="1">
    <source>
        <dbReference type="ARBA" id="ARBA00004123"/>
    </source>
</evidence>
<keyword evidence="5" id="KW-0539">Nucleus</keyword>
<evidence type="ECO:0000313" key="8">
    <source>
        <dbReference type="Proteomes" id="UP000826656"/>
    </source>
</evidence>
<dbReference type="SMART" id="SM00432">
    <property type="entry name" value="MADS"/>
    <property type="match status" value="1"/>
</dbReference>
<dbReference type="Pfam" id="PF00319">
    <property type="entry name" value="SRF-TF"/>
    <property type="match status" value="1"/>
</dbReference>
<evidence type="ECO:0000256" key="3">
    <source>
        <dbReference type="ARBA" id="ARBA00023125"/>
    </source>
</evidence>
<dbReference type="Proteomes" id="UP000826656">
    <property type="component" value="Unassembled WGS sequence"/>
</dbReference>
<dbReference type="Gene3D" id="3.40.1810.10">
    <property type="entry name" value="Transcription factor, MADS-box"/>
    <property type="match status" value="1"/>
</dbReference>
<dbReference type="InterPro" id="IPR036879">
    <property type="entry name" value="TF_MADSbox_sf"/>
</dbReference>
<comment type="caution">
    <text evidence="7">The sequence shown here is derived from an EMBL/GenBank/DDBJ whole genome shotgun (WGS) entry which is preliminary data.</text>
</comment>
<dbReference type="PROSITE" id="PS50066">
    <property type="entry name" value="MADS_BOX_2"/>
    <property type="match status" value="1"/>
</dbReference>
<accession>A0ABQ7V900</accession>
<dbReference type="SUPFAM" id="SSF55455">
    <property type="entry name" value="SRF-like"/>
    <property type="match status" value="1"/>
</dbReference>
<comment type="subcellular location">
    <subcellularLocation>
        <location evidence="1">Nucleus</location>
    </subcellularLocation>
</comment>
<evidence type="ECO:0000313" key="7">
    <source>
        <dbReference type="EMBL" id="KAH0760560.1"/>
    </source>
</evidence>
<evidence type="ECO:0000259" key="6">
    <source>
        <dbReference type="PROSITE" id="PS50066"/>
    </source>
</evidence>
<protein>
    <recommendedName>
        <fullName evidence="6">MADS-box domain-containing protein</fullName>
    </recommendedName>
</protein>
<keyword evidence="8" id="KW-1185">Reference proteome</keyword>
<evidence type="ECO:0000256" key="5">
    <source>
        <dbReference type="ARBA" id="ARBA00023242"/>
    </source>
</evidence>
<sequence>MEGKKTLGRRKIPLEKIEKETARYSSFSKRRSGLYKKGSELVREFDVNLGIVLSSPSGKPYSFVHPTTDVALDRFINPTTELDLGAQLVAAEARNKVIQNSDRLNEFDAREKTAKEKIRFMDQMNEARVRCWWESMDQFNAEDITKFEGIMNTAEGFLNVQLKQLEDGASSSLHSPPKDADN</sequence>
<gene>
    <name evidence="7" type="ORF">KY290_016633</name>
</gene>
<reference evidence="7 8" key="1">
    <citation type="journal article" date="2021" name="bioRxiv">
        <title>Chromosome-scale and haplotype-resolved genome assembly of a tetraploid potato cultivar.</title>
        <authorList>
            <person name="Sun H."/>
            <person name="Jiao W.-B."/>
            <person name="Krause K."/>
            <person name="Campoy J.A."/>
            <person name="Goel M."/>
            <person name="Folz-Donahue K."/>
            <person name="Kukat C."/>
            <person name="Huettel B."/>
            <person name="Schneeberger K."/>
        </authorList>
    </citation>
    <scope>NUCLEOTIDE SEQUENCE [LARGE SCALE GENOMIC DNA]</scope>
    <source>
        <strain evidence="7">SolTubOtavaFocal</strain>
        <tissue evidence="7">Leaves</tissue>
    </source>
</reference>
<evidence type="ECO:0000256" key="2">
    <source>
        <dbReference type="ARBA" id="ARBA00023015"/>
    </source>
</evidence>
<feature type="domain" description="MADS-box" evidence="6">
    <location>
        <begin position="7"/>
        <end position="67"/>
    </location>
</feature>
<keyword evidence="2" id="KW-0805">Transcription regulation</keyword>